<evidence type="ECO:0000256" key="1">
    <source>
        <dbReference type="ARBA" id="ARBA00001794"/>
    </source>
</evidence>
<dbReference type="Gene3D" id="3.20.20.150">
    <property type="entry name" value="Divalent-metal-dependent TIM barrel enzymes"/>
    <property type="match status" value="2"/>
</dbReference>
<comment type="catalytic activity">
    <reaction evidence="1 9">
        <text>D-mannonate = 2-dehydro-3-deoxy-D-gluconate + H2O</text>
        <dbReference type="Rhea" id="RHEA:20097"/>
        <dbReference type="ChEBI" id="CHEBI:15377"/>
        <dbReference type="ChEBI" id="CHEBI:17767"/>
        <dbReference type="ChEBI" id="CHEBI:57990"/>
        <dbReference type="EC" id="4.2.1.8"/>
    </reaction>
</comment>
<dbReference type="SUPFAM" id="SSF51658">
    <property type="entry name" value="Xylose isomerase-like"/>
    <property type="match status" value="1"/>
</dbReference>
<accession>A0ABT0H2I4</accession>
<dbReference type="EMBL" id="JALNMJ010000033">
    <property type="protein sequence ID" value="MCK7615884.1"/>
    <property type="molecule type" value="Genomic_DNA"/>
</dbReference>
<gene>
    <name evidence="9 10" type="primary">uxuA</name>
    <name evidence="10" type="ORF">M0H32_27315</name>
</gene>
<evidence type="ECO:0000313" key="11">
    <source>
        <dbReference type="Proteomes" id="UP001431221"/>
    </source>
</evidence>
<dbReference type="NCBIfam" id="NF003027">
    <property type="entry name" value="PRK03906.1"/>
    <property type="match status" value="1"/>
</dbReference>
<evidence type="ECO:0000256" key="5">
    <source>
        <dbReference type="ARBA" id="ARBA00012927"/>
    </source>
</evidence>
<dbReference type="PIRSF" id="PIRSF016049">
    <property type="entry name" value="Man_dehyd"/>
    <property type="match status" value="1"/>
</dbReference>
<evidence type="ECO:0000313" key="10">
    <source>
        <dbReference type="EMBL" id="MCK7615884.1"/>
    </source>
</evidence>
<reference evidence="10" key="1">
    <citation type="submission" date="2022-04" db="EMBL/GenBank/DDBJ databases">
        <title>Roseibium sp. CAU 1639 isolated from mud.</title>
        <authorList>
            <person name="Kim W."/>
        </authorList>
    </citation>
    <scope>NUCLEOTIDE SEQUENCE</scope>
    <source>
        <strain evidence="10">CAU 1639</strain>
    </source>
</reference>
<evidence type="ECO:0000256" key="8">
    <source>
        <dbReference type="ARBA" id="ARBA00023239"/>
    </source>
</evidence>
<dbReference type="HAMAP" id="MF_00106">
    <property type="entry name" value="UxuA"/>
    <property type="match status" value="1"/>
</dbReference>
<dbReference type="Pfam" id="PF03786">
    <property type="entry name" value="UxuA"/>
    <property type="match status" value="1"/>
</dbReference>
<comment type="pathway">
    <text evidence="3 9">Carbohydrate metabolism; pentose and glucuronate interconversion.</text>
</comment>
<sequence>MIESWRWFGPQDPISLKDIRQTGASGIVTALHEIPNGTYWPEEDIAARRQMIEAAGLSWQVTESIPVHEDIKTGAPGWERWARNWVETARALAHQGVKTICYNFMPVLDWTRTDLDFELSDGATALRFEFVAYAAFDLFILRRDGAEADYSEADIAVAEARFAVMSEAERDRLTANIIAGLPGSEESYTLETFRQRLSAYKGIGREELFRNLSNFLEIVVPEVEAAGAVLALHPDDPPRSLFGLPRIAGTQADLERIAAMHSSPANGFTLCTGSLGVHPDNDIPAIIEAIGERIHFVHLRATRREDDPRSFHEDAHLEGDIDMVAIIRALRRLERRTGKTLPMRPDHGHRILNDLAGTSTPGYPAIGRLRGLAELRGVTRAVDALDGEAAG</sequence>
<dbReference type="NCBIfam" id="TIGR00695">
    <property type="entry name" value="uxuA"/>
    <property type="match status" value="1"/>
</dbReference>
<dbReference type="PANTHER" id="PTHR30387">
    <property type="entry name" value="MANNONATE DEHYDRATASE"/>
    <property type="match status" value="1"/>
</dbReference>
<keyword evidence="6 9" id="KW-0408">Iron</keyword>
<organism evidence="10 11">
    <name type="scientific">Roseibium sediminicola</name>
    <dbReference type="NCBI Taxonomy" id="2933272"/>
    <lineage>
        <taxon>Bacteria</taxon>
        <taxon>Pseudomonadati</taxon>
        <taxon>Pseudomonadota</taxon>
        <taxon>Alphaproteobacteria</taxon>
        <taxon>Hyphomicrobiales</taxon>
        <taxon>Stappiaceae</taxon>
        <taxon>Roseibium</taxon>
    </lineage>
</organism>
<dbReference type="EC" id="4.2.1.8" evidence="5 9"/>
<evidence type="ECO:0000256" key="6">
    <source>
        <dbReference type="ARBA" id="ARBA00023004"/>
    </source>
</evidence>
<evidence type="ECO:0000256" key="4">
    <source>
        <dbReference type="ARBA" id="ARBA00007389"/>
    </source>
</evidence>
<keyword evidence="8 9" id="KW-0456">Lyase</keyword>
<proteinExistence type="inferred from homology"/>
<dbReference type="PANTHER" id="PTHR30387:SF2">
    <property type="entry name" value="MANNONATE DEHYDRATASE"/>
    <property type="match status" value="1"/>
</dbReference>
<comment type="similarity">
    <text evidence="4 9">Belongs to the mannonate dehydratase family.</text>
</comment>
<dbReference type="InterPro" id="IPR004628">
    <property type="entry name" value="Man_deHydtase"/>
</dbReference>
<comment type="caution">
    <text evidence="10">The sequence shown here is derived from an EMBL/GenBank/DDBJ whole genome shotgun (WGS) entry which is preliminary data.</text>
</comment>
<keyword evidence="11" id="KW-1185">Reference proteome</keyword>
<comment type="cofactor">
    <cofactor evidence="9">
        <name>Fe(2+)</name>
        <dbReference type="ChEBI" id="CHEBI:29033"/>
    </cofactor>
    <cofactor evidence="9">
        <name>Mn(2+)</name>
        <dbReference type="ChEBI" id="CHEBI:29035"/>
    </cofactor>
</comment>
<dbReference type="RefSeq" id="WP_248159752.1">
    <property type="nucleotide sequence ID" value="NZ_JALNMJ010000033.1"/>
</dbReference>
<evidence type="ECO:0000256" key="9">
    <source>
        <dbReference type="HAMAP-Rule" id="MF_00106"/>
    </source>
</evidence>
<evidence type="ECO:0000256" key="2">
    <source>
        <dbReference type="ARBA" id="ARBA00002713"/>
    </source>
</evidence>
<name>A0ABT0H2I4_9HYPH</name>
<evidence type="ECO:0000256" key="3">
    <source>
        <dbReference type="ARBA" id="ARBA00004892"/>
    </source>
</evidence>
<dbReference type="InterPro" id="IPR036237">
    <property type="entry name" value="Xyl_isomerase-like_sf"/>
</dbReference>
<protein>
    <recommendedName>
        <fullName evidence="5 9">Mannonate dehydratase</fullName>
        <ecNumber evidence="5 9">4.2.1.8</ecNumber>
    </recommendedName>
    <alternativeName>
        <fullName evidence="9">D-mannonate hydro-lyase</fullName>
    </alternativeName>
</protein>
<evidence type="ECO:0000256" key="7">
    <source>
        <dbReference type="ARBA" id="ARBA00023211"/>
    </source>
</evidence>
<dbReference type="Proteomes" id="UP001431221">
    <property type="component" value="Unassembled WGS sequence"/>
</dbReference>
<comment type="function">
    <text evidence="2 9">Catalyzes the dehydration of D-mannonate.</text>
</comment>
<keyword evidence="7 9" id="KW-0464">Manganese</keyword>
<dbReference type="GO" id="GO:0008927">
    <property type="term" value="F:mannonate dehydratase activity"/>
    <property type="evidence" value="ECO:0007669"/>
    <property type="project" value="UniProtKB-EC"/>
</dbReference>